<keyword evidence="2" id="KW-1185">Reference proteome</keyword>
<dbReference type="EMBL" id="QNRL01000002">
    <property type="protein sequence ID" value="RBP13436.1"/>
    <property type="molecule type" value="Genomic_DNA"/>
</dbReference>
<dbReference type="Proteomes" id="UP000253201">
    <property type="component" value="Unassembled WGS sequence"/>
</dbReference>
<reference evidence="1 2" key="1">
    <citation type="submission" date="2018-06" db="EMBL/GenBank/DDBJ databases">
        <title>Genomic Encyclopedia of Type Strains, Phase IV (KMG-IV): sequencing the most valuable type-strain genomes for metagenomic binning, comparative biology and taxonomic classification.</title>
        <authorList>
            <person name="Goeker M."/>
        </authorList>
    </citation>
    <scope>NUCLEOTIDE SEQUENCE [LARGE SCALE GENOMIC DNA]</scope>
    <source>
        <strain evidence="1 2">DSM 27453</strain>
    </source>
</reference>
<proteinExistence type="predicted"/>
<evidence type="ECO:0000313" key="1">
    <source>
        <dbReference type="EMBL" id="RBP13436.1"/>
    </source>
</evidence>
<accession>A0ABX9G456</accession>
<sequence length="128" mass="14324">MALLKDVQTTIITSLNNIQPIRKAMNIQAGKDLFILVSVNQSYNLTNFGTQRQTGTFDFQFLLVPEPSVKLPADIFGEIMDYFKTNTIKEFKDNNVTLLSYAFDNGEVVTDPTTGYQSLSFSINIVAT</sequence>
<name>A0ABX9G456_9ENTR</name>
<gene>
    <name evidence="1" type="ORF">DFQ50_102169</name>
</gene>
<protein>
    <recommendedName>
        <fullName evidence="3">Minor tail protein</fullName>
    </recommendedName>
</protein>
<comment type="caution">
    <text evidence="1">The sequence shown here is derived from an EMBL/GenBank/DDBJ whole genome shotgun (WGS) entry which is preliminary data.</text>
</comment>
<evidence type="ECO:0008006" key="3">
    <source>
        <dbReference type="Google" id="ProtNLM"/>
    </source>
</evidence>
<evidence type="ECO:0000313" key="2">
    <source>
        <dbReference type="Proteomes" id="UP000253201"/>
    </source>
</evidence>
<dbReference type="RefSeq" id="WP_113857413.1">
    <property type="nucleotide sequence ID" value="NZ_QNRL01000002.1"/>
</dbReference>
<organism evidence="1 2">
    <name type="scientific">Pseudocitrobacter faecalis</name>
    <dbReference type="NCBI Taxonomy" id="1398493"/>
    <lineage>
        <taxon>Bacteria</taxon>
        <taxon>Pseudomonadati</taxon>
        <taxon>Pseudomonadota</taxon>
        <taxon>Gammaproteobacteria</taxon>
        <taxon>Enterobacterales</taxon>
        <taxon>Enterobacteriaceae</taxon>
        <taxon>Pseudocitrobacter</taxon>
    </lineage>
</organism>